<comment type="caution">
    <text evidence="1">The sequence shown here is derived from an EMBL/GenBank/DDBJ whole genome shotgun (WGS) entry which is preliminary data.</text>
</comment>
<evidence type="ECO:0000313" key="2">
    <source>
        <dbReference type="Proteomes" id="UP000642748"/>
    </source>
</evidence>
<organism evidence="1 2">
    <name type="scientific">Rugosimonospora africana</name>
    <dbReference type="NCBI Taxonomy" id="556532"/>
    <lineage>
        <taxon>Bacteria</taxon>
        <taxon>Bacillati</taxon>
        <taxon>Actinomycetota</taxon>
        <taxon>Actinomycetes</taxon>
        <taxon>Micromonosporales</taxon>
        <taxon>Micromonosporaceae</taxon>
        <taxon>Rugosimonospora</taxon>
    </lineage>
</organism>
<accession>A0A8J3QQH4</accession>
<dbReference type="AlphaFoldDB" id="A0A8J3QQH4"/>
<proteinExistence type="predicted"/>
<protein>
    <recommendedName>
        <fullName evidence="3">Mini-circle protein</fullName>
    </recommendedName>
</protein>
<dbReference type="EMBL" id="BONZ01000015">
    <property type="protein sequence ID" value="GIH13598.1"/>
    <property type="molecule type" value="Genomic_DNA"/>
</dbReference>
<reference evidence="1" key="1">
    <citation type="submission" date="2021-01" db="EMBL/GenBank/DDBJ databases">
        <title>Whole genome shotgun sequence of Rugosimonospora africana NBRC 104875.</title>
        <authorList>
            <person name="Komaki H."/>
            <person name="Tamura T."/>
        </authorList>
    </citation>
    <scope>NUCLEOTIDE SEQUENCE</scope>
    <source>
        <strain evidence="1">NBRC 104875</strain>
    </source>
</reference>
<evidence type="ECO:0000313" key="1">
    <source>
        <dbReference type="EMBL" id="GIH13598.1"/>
    </source>
</evidence>
<dbReference type="InterPro" id="IPR034660">
    <property type="entry name" value="DinB/YfiT-like"/>
</dbReference>
<evidence type="ECO:0008006" key="3">
    <source>
        <dbReference type="Google" id="ProtNLM"/>
    </source>
</evidence>
<dbReference type="RefSeq" id="WP_203917271.1">
    <property type="nucleotide sequence ID" value="NZ_BONZ01000015.1"/>
</dbReference>
<gene>
    <name evidence="1" type="ORF">Raf01_17700</name>
</gene>
<dbReference type="SUPFAM" id="SSF109854">
    <property type="entry name" value="DinB/YfiT-like putative metalloenzymes"/>
    <property type="match status" value="1"/>
</dbReference>
<dbReference type="Proteomes" id="UP000642748">
    <property type="component" value="Unassembled WGS sequence"/>
</dbReference>
<dbReference type="Gene3D" id="1.20.120.450">
    <property type="entry name" value="dinb family like domain"/>
    <property type="match status" value="1"/>
</dbReference>
<sequence length="169" mass="19236">MFAPEVSRAEPGQELGERQMLEAWLDYHRATLMIKCAGLDADQLSARSCPPSPMSLLGLVRHLTDVEDGWFWIFSSEPRRPLYSLPDNEDGDFNDLDDTPIDEVFAAYRAQCDRSRAAAAPHSLDFTASRPNGRRYTLRWVFMHLIEEYARHNGHADLLRERVDGATGE</sequence>
<keyword evidence="2" id="KW-1185">Reference proteome</keyword>
<dbReference type="InterPro" id="IPR007061">
    <property type="entry name" value="MST-like"/>
</dbReference>
<dbReference type="Pfam" id="PF04978">
    <property type="entry name" value="MST"/>
    <property type="match status" value="1"/>
</dbReference>
<name>A0A8J3QQH4_9ACTN</name>